<name>A0A380WDV9_AMIAI</name>
<organism evidence="5 6">
    <name type="scientific">Aminobacter aminovorans</name>
    <name type="common">Chelatobacter heintzii</name>
    <dbReference type="NCBI Taxonomy" id="83263"/>
    <lineage>
        <taxon>Bacteria</taxon>
        <taxon>Pseudomonadati</taxon>
        <taxon>Pseudomonadota</taxon>
        <taxon>Alphaproteobacteria</taxon>
        <taxon>Hyphomicrobiales</taxon>
        <taxon>Phyllobacteriaceae</taxon>
        <taxon>Aminobacter</taxon>
    </lineage>
</organism>
<keyword evidence="2" id="KW-0479">Metal-binding</keyword>
<keyword evidence="3 5" id="KW-0456">Lyase</keyword>
<evidence type="ECO:0000256" key="3">
    <source>
        <dbReference type="ARBA" id="ARBA00023239"/>
    </source>
</evidence>
<comment type="similarity">
    <text evidence="1">Belongs to the HpcH/HpaI aldolase family.</text>
</comment>
<dbReference type="SUPFAM" id="SSF51621">
    <property type="entry name" value="Phosphoenolpyruvate/pyruvate domain"/>
    <property type="match status" value="1"/>
</dbReference>
<dbReference type="InterPro" id="IPR015813">
    <property type="entry name" value="Pyrv/PenolPyrv_kinase-like_dom"/>
</dbReference>
<reference evidence="5 6" key="1">
    <citation type="submission" date="2018-06" db="EMBL/GenBank/DDBJ databases">
        <authorList>
            <consortium name="Pathogen Informatics"/>
            <person name="Doyle S."/>
        </authorList>
    </citation>
    <scope>NUCLEOTIDE SEQUENCE [LARGE SCALE GENOMIC DNA]</scope>
    <source>
        <strain evidence="5 6">NCTC10684</strain>
    </source>
</reference>
<dbReference type="GO" id="GO:0005737">
    <property type="term" value="C:cytoplasm"/>
    <property type="evidence" value="ECO:0007669"/>
    <property type="project" value="TreeGrafter"/>
</dbReference>
<accession>A0A380WDV9</accession>
<evidence type="ECO:0000259" key="4">
    <source>
        <dbReference type="Pfam" id="PF03328"/>
    </source>
</evidence>
<dbReference type="AlphaFoldDB" id="A0A380WDV9"/>
<dbReference type="Pfam" id="PF03328">
    <property type="entry name" value="HpcH_HpaI"/>
    <property type="match status" value="1"/>
</dbReference>
<dbReference type="GO" id="GO:0016832">
    <property type="term" value="F:aldehyde-lyase activity"/>
    <property type="evidence" value="ECO:0007669"/>
    <property type="project" value="TreeGrafter"/>
</dbReference>
<proteinExistence type="inferred from homology"/>
<dbReference type="InterPro" id="IPR040442">
    <property type="entry name" value="Pyrv_kinase-like_dom_sf"/>
</dbReference>
<dbReference type="Proteomes" id="UP000254701">
    <property type="component" value="Unassembled WGS sequence"/>
</dbReference>
<dbReference type="EMBL" id="UFSM01000001">
    <property type="protein sequence ID" value="SUU86965.1"/>
    <property type="molecule type" value="Genomic_DNA"/>
</dbReference>
<dbReference type="Gene3D" id="3.20.20.60">
    <property type="entry name" value="Phosphoenolpyruvate-binding domains"/>
    <property type="match status" value="2"/>
</dbReference>
<protein>
    <submittedName>
        <fullName evidence="5">2-keto-3-deoxy-L-rhamnonate aldolase</fullName>
        <ecNumber evidence="5">4.1.2.-</ecNumber>
    </submittedName>
</protein>
<evidence type="ECO:0000313" key="5">
    <source>
        <dbReference type="EMBL" id="SUU86965.1"/>
    </source>
</evidence>
<feature type="domain" description="HpcH/HpaI aldolase/citrate lyase" evidence="4">
    <location>
        <begin position="24"/>
        <end position="199"/>
    </location>
</feature>
<gene>
    <name evidence="5" type="primary">rhmA_1</name>
    <name evidence="5" type="ORF">NCTC10684_00154</name>
</gene>
<dbReference type="PANTHER" id="PTHR30502">
    <property type="entry name" value="2-KETO-3-DEOXY-L-RHAMNONATE ALDOLASE"/>
    <property type="match status" value="1"/>
</dbReference>
<dbReference type="PANTHER" id="PTHR30502:SF0">
    <property type="entry name" value="PHOSPHOENOLPYRUVATE CARBOXYLASE FAMILY PROTEIN"/>
    <property type="match status" value="1"/>
</dbReference>
<dbReference type="EC" id="4.1.2.-" evidence="5"/>
<dbReference type="InterPro" id="IPR050251">
    <property type="entry name" value="HpcH-HpaI_aldolase"/>
</dbReference>
<sequence length="230" mass="24878">MVNLFKQRLQRDEPVVVVNPDHPSPALTEFLGRLGVDGVFIDCEHGTASIQTVQDMCRAARAAGLQSIVRPEANLDHLLTRYLDAGAGGLIVPHVDDADSARSIVAAVRRARPQNHGDTVVVAMIESLEAVDNLDAIVAVEGVDVFFMGPNDLSHSMGLNGQTHHPDVKRLVLDCAARIRAAGKVPGTLVTRDTVAAFVRGGCRFLYEHANNFLITGANDFRHIMKESNT</sequence>
<dbReference type="GO" id="GO:0046872">
    <property type="term" value="F:metal ion binding"/>
    <property type="evidence" value="ECO:0007669"/>
    <property type="project" value="UniProtKB-KW"/>
</dbReference>
<dbReference type="RefSeq" id="WP_165915968.1">
    <property type="nucleotide sequence ID" value="NZ_BAAAVY010000011.1"/>
</dbReference>
<evidence type="ECO:0000256" key="1">
    <source>
        <dbReference type="ARBA" id="ARBA00005568"/>
    </source>
</evidence>
<evidence type="ECO:0000256" key="2">
    <source>
        <dbReference type="ARBA" id="ARBA00022723"/>
    </source>
</evidence>
<evidence type="ECO:0000313" key="6">
    <source>
        <dbReference type="Proteomes" id="UP000254701"/>
    </source>
</evidence>
<dbReference type="InterPro" id="IPR005000">
    <property type="entry name" value="Aldolase/citrate-lyase_domain"/>
</dbReference>